<dbReference type="Gene3D" id="6.10.340.10">
    <property type="match status" value="1"/>
</dbReference>
<dbReference type="InterPro" id="IPR010559">
    <property type="entry name" value="Sig_transdc_His_kin_internal"/>
</dbReference>
<dbReference type="InterPro" id="IPR003594">
    <property type="entry name" value="HATPase_dom"/>
</dbReference>
<keyword evidence="6 7" id="KW-0472">Membrane</keyword>
<dbReference type="SUPFAM" id="SSF158472">
    <property type="entry name" value="HAMP domain-like"/>
    <property type="match status" value="1"/>
</dbReference>
<protein>
    <submittedName>
        <fullName evidence="9">Sensor histidine kinase</fullName>
    </submittedName>
</protein>
<dbReference type="InterPro" id="IPR036890">
    <property type="entry name" value="HATPase_C_sf"/>
</dbReference>
<evidence type="ECO:0000256" key="2">
    <source>
        <dbReference type="ARBA" id="ARBA00022475"/>
    </source>
</evidence>
<evidence type="ECO:0000259" key="8">
    <source>
        <dbReference type="PROSITE" id="PS50885"/>
    </source>
</evidence>
<keyword evidence="10" id="KW-1185">Reference proteome</keyword>
<dbReference type="GO" id="GO:0016301">
    <property type="term" value="F:kinase activity"/>
    <property type="evidence" value="ECO:0007669"/>
    <property type="project" value="UniProtKB-KW"/>
</dbReference>
<evidence type="ECO:0000313" key="10">
    <source>
        <dbReference type="Proteomes" id="UP001165962"/>
    </source>
</evidence>
<dbReference type="PROSITE" id="PS50885">
    <property type="entry name" value="HAMP"/>
    <property type="match status" value="1"/>
</dbReference>
<dbReference type="InterPro" id="IPR003660">
    <property type="entry name" value="HAMP_dom"/>
</dbReference>
<dbReference type="EMBL" id="JAAOIW010000007">
    <property type="protein sequence ID" value="NHN32121.1"/>
    <property type="molecule type" value="Genomic_DNA"/>
</dbReference>
<keyword evidence="5 9" id="KW-0418">Kinase</keyword>
<dbReference type="SUPFAM" id="SSF55874">
    <property type="entry name" value="ATPase domain of HSP90 chaperone/DNA topoisomerase II/histidine kinase"/>
    <property type="match status" value="1"/>
</dbReference>
<feature type="domain" description="HAMP" evidence="8">
    <location>
        <begin position="321"/>
        <end position="373"/>
    </location>
</feature>
<keyword evidence="7" id="KW-1133">Transmembrane helix</keyword>
<reference evidence="9" key="1">
    <citation type="submission" date="2020-03" db="EMBL/GenBank/DDBJ databases">
        <title>Draft sequencing of Paenibacilllus sp. S3N08.</title>
        <authorList>
            <person name="Kim D.-U."/>
        </authorList>
    </citation>
    <scope>NUCLEOTIDE SEQUENCE</scope>
    <source>
        <strain evidence="9">S3N08</strain>
    </source>
</reference>
<evidence type="ECO:0000256" key="1">
    <source>
        <dbReference type="ARBA" id="ARBA00004651"/>
    </source>
</evidence>
<dbReference type="Gene3D" id="3.30.565.10">
    <property type="entry name" value="Histidine kinase-like ATPase, C-terminal domain"/>
    <property type="match status" value="1"/>
</dbReference>
<keyword evidence="4" id="KW-0808">Transferase</keyword>
<proteinExistence type="predicted"/>
<dbReference type="RefSeq" id="WP_166152399.1">
    <property type="nucleotide sequence ID" value="NZ_JAAOIW010000007.1"/>
</dbReference>
<keyword evidence="2" id="KW-1003">Cell membrane</keyword>
<evidence type="ECO:0000256" key="5">
    <source>
        <dbReference type="ARBA" id="ARBA00022777"/>
    </source>
</evidence>
<comment type="caution">
    <text evidence="9">The sequence shown here is derived from an EMBL/GenBank/DDBJ whole genome shotgun (WGS) entry which is preliminary data.</text>
</comment>
<dbReference type="PANTHER" id="PTHR34220">
    <property type="entry name" value="SENSOR HISTIDINE KINASE YPDA"/>
    <property type="match status" value="1"/>
</dbReference>
<dbReference type="PANTHER" id="PTHR34220:SF7">
    <property type="entry name" value="SENSOR HISTIDINE KINASE YPDA"/>
    <property type="match status" value="1"/>
</dbReference>
<comment type="subcellular location">
    <subcellularLocation>
        <location evidence="1">Cell membrane</location>
        <topology evidence="1">Multi-pass membrane protein</topology>
    </subcellularLocation>
</comment>
<evidence type="ECO:0000256" key="7">
    <source>
        <dbReference type="SAM" id="Phobius"/>
    </source>
</evidence>
<dbReference type="Pfam" id="PF00672">
    <property type="entry name" value="HAMP"/>
    <property type="match status" value="1"/>
</dbReference>
<dbReference type="CDD" id="cd06225">
    <property type="entry name" value="HAMP"/>
    <property type="match status" value="1"/>
</dbReference>
<accession>A0ABX0J8J8</accession>
<sequence length="595" mass="68328">MKPLLFPQMSFKNRIWLSYLFLILIAVSSSGTLSHIIAANVLEKNVTDLNKSSIRKSALLLDERLRKITVTVMSGMLNDSFTNTMKDIRLNNSDSYYGHFADLQGWFMQIKVSEPSIESLFITTPMGDFYPTTENRLREYLFVHSDMHRVIEEKKHNIWIPEHTDLFFSGKRSVISLVMEPLIDDHTRMKGVYIIVNINVNMLMEALADEWGEPANDLYLMTGNGTNVLTTSLPFAKPFLKDSDFLGQISSESEPHFAYSYAHNDYLIDVQRLRLTDDWILAGVRSTRDLYGQVVAIQWATAAVIGGCGLLALFFSRMLTSYLLRPLAHLVQLMKKVEASDLTVRFTTARQDEFALVGNRFNRMLEEIEQLIVDMKQADQSKRVAEMKALQAQINPHFLYNTLYTIYWKAELAQYDDVKEMTFSLSQLFQLGLNHGQDMTTVEKEVTHVTEYMNILKRCYEDWFEYEIEVEEGLRTMGLLKLLLQPLVENTIQHGFQDRKSGGHIRISVYSASDEVFFIVEDNGSGMDAEQLMEQIKAPAKEPTSYALRNIYERLQLYYGVKAGFRIESTPGVLTKVVLSIPSNHQELEWGKAHE</sequence>
<dbReference type="InterPro" id="IPR050640">
    <property type="entry name" value="Bact_2-comp_sensor_kinase"/>
</dbReference>
<evidence type="ECO:0000256" key="6">
    <source>
        <dbReference type="ARBA" id="ARBA00023136"/>
    </source>
</evidence>
<organism evidence="9 10">
    <name type="scientific">Paenibacillus agricola</name>
    <dbReference type="NCBI Taxonomy" id="2716264"/>
    <lineage>
        <taxon>Bacteria</taxon>
        <taxon>Bacillati</taxon>
        <taxon>Bacillota</taxon>
        <taxon>Bacilli</taxon>
        <taxon>Bacillales</taxon>
        <taxon>Paenibacillaceae</taxon>
        <taxon>Paenibacillus</taxon>
    </lineage>
</organism>
<evidence type="ECO:0000256" key="3">
    <source>
        <dbReference type="ARBA" id="ARBA00022553"/>
    </source>
</evidence>
<name>A0ABX0J8J8_9BACL</name>
<evidence type="ECO:0000256" key="4">
    <source>
        <dbReference type="ARBA" id="ARBA00022679"/>
    </source>
</evidence>
<gene>
    <name evidence="9" type="ORF">G9U52_19975</name>
</gene>
<keyword evidence="3" id="KW-0597">Phosphoprotein</keyword>
<dbReference type="Pfam" id="PF02518">
    <property type="entry name" value="HATPase_c"/>
    <property type="match status" value="1"/>
</dbReference>
<feature type="transmembrane region" description="Helical" evidence="7">
    <location>
        <begin position="296"/>
        <end position="315"/>
    </location>
</feature>
<dbReference type="Pfam" id="PF06580">
    <property type="entry name" value="His_kinase"/>
    <property type="match status" value="1"/>
</dbReference>
<keyword evidence="7" id="KW-0812">Transmembrane</keyword>
<evidence type="ECO:0000313" key="9">
    <source>
        <dbReference type="EMBL" id="NHN32121.1"/>
    </source>
</evidence>
<dbReference type="SMART" id="SM00304">
    <property type="entry name" value="HAMP"/>
    <property type="match status" value="1"/>
</dbReference>
<dbReference type="Proteomes" id="UP001165962">
    <property type="component" value="Unassembled WGS sequence"/>
</dbReference>